<evidence type="ECO:0000313" key="1">
    <source>
        <dbReference type="EMBL" id="PLN82443.1"/>
    </source>
</evidence>
<dbReference type="EMBL" id="KZ559527">
    <property type="protein sequence ID" value="PLN82443.1"/>
    <property type="molecule type" value="Genomic_DNA"/>
</dbReference>
<evidence type="ECO:0000313" key="2">
    <source>
        <dbReference type="Proteomes" id="UP000235023"/>
    </source>
</evidence>
<dbReference type="Proteomes" id="UP000235023">
    <property type="component" value="Unassembled WGS sequence"/>
</dbReference>
<name>A0A2J5HYP2_9EURO</name>
<protein>
    <recommendedName>
        <fullName evidence="3">Nucleotidyl transferase AbiEii toxin, Type IV TA system</fullName>
    </recommendedName>
</protein>
<gene>
    <name evidence="1" type="ORF">BDW42DRAFT_193060</name>
</gene>
<proteinExistence type="predicted"/>
<organism evidence="1 2">
    <name type="scientific">Aspergillus taichungensis</name>
    <dbReference type="NCBI Taxonomy" id="482145"/>
    <lineage>
        <taxon>Eukaryota</taxon>
        <taxon>Fungi</taxon>
        <taxon>Dikarya</taxon>
        <taxon>Ascomycota</taxon>
        <taxon>Pezizomycotina</taxon>
        <taxon>Eurotiomycetes</taxon>
        <taxon>Eurotiomycetidae</taxon>
        <taxon>Eurotiales</taxon>
        <taxon>Aspergillaceae</taxon>
        <taxon>Aspergillus</taxon>
        <taxon>Aspergillus subgen. Circumdati</taxon>
    </lineage>
</organism>
<dbReference type="AlphaFoldDB" id="A0A2J5HYP2"/>
<keyword evidence="2" id="KW-1185">Reference proteome</keyword>
<dbReference type="OrthoDB" id="5421247at2759"/>
<evidence type="ECO:0008006" key="3">
    <source>
        <dbReference type="Google" id="ProtNLM"/>
    </source>
</evidence>
<reference evidence="2" key="1">
    <citation type="submission" date="2017-12" db="EMBL/GenBank/DDBJ databases">
        <authorList>
            <consortium name="DOE Joint Genome Institute"/>
            <person name="Mondo S.J."/>
            <person name="Kjaerbolling I."/>
            <person name="Vesth T.C."/>
            <person name="Frisvad J.C."/>
            <person name="Nybo J.L."/>
            <person name="Theobald S."/>
            <person name="Kuo A."/>
            <person name="Bowyer P."/>
            <person name="Matsuda Y."/>
            <person name="Lyhne E.K."/>
            <person name="Kogle M.E."/>
            <person name="Clum A."/>
            <person name="Lipzen A."/>
            <person name="Salamov A."/>
            <person name="Ngan C.Y."/>
            <person name="Daum C."/>
            <person name="Chiniquy J."/>
            <person name="Barry K."/>
            <person name="LaButti K."/>
            <person name="Haridas S."/>
            <person name="Simmons B.A."/>
            <person name="Magnuson J.K."/>
            <person name="Mortensen U.H."/>
            <person name="Larsen T.O."/>
            <person name="Grigoriev I.V."/>
            <person name="Baker S.E."/>
            <person name="Andersen M.R."/>
            <person name="Nordberg H.P."/>
            <person name="Cantor M.N."/>
            <person name="Hua S.X."/>
        </authorList>
    </citation>
    <scope>NUCLEOTIDE SEQUENCE [LARGE SCALE GENOMIC DNA]</scope>
    <source>
        <strain evidence="2">IBT 19404</strain>
    </source>
</reference>
<sequence length="210" mass="23077">MPWVLRSSKLPPSFAELEAAAVAVIRILQGMPEFSNARIALIGGLGIWKYFRNYRITQDVDFLITVQGAPEAVKDKLLAIPSSPFQQQAQLFLYKTPGGKNIQIDITPDWQSPYLPSAAVPISTVRSASLPYISEIDLLVFKINSCGLRPTLAKKLRDATDARFLADHLTSSGPLVLSATQKNAVLQGLGDVVQLSEKDESWWKSKLILG</sequence>
<accession>A0A2J5HYP2</accession>